<evidence type="ECO:0000256" key="2">
    <source>
        <dbReference type="SAM" id="SignalP"/>
    </source>
</evidence>
<feature type="region of interest" description="Disordered" evidence="1">
    <location>
        <begin position="924"/>
        <end position="945"/>
    </location>
</feature>
<keyword evidence="2" id="KW-0732">Signal</keyword>
<keyword evidence="4" id="KW-1185">Reference proteome</keyword>
<sequence length="1100" mass="119526">MLSAIIIMLSAIKNLLGYLMPKKKKGSSKGSNVHQKESKKTVQLGYEEPNIFFEQEESRGQSNEDFIPWMSLSTPPPSPPSPLSLPYRHATKATPADQGASLSVFSTFSSSKAPPIDLPYEVSEPQAQSQWRSKPASNMQGRYSAGSPPALRTLATQSPPGVSQNKQSSLSEAKVSKGSQKCTLLPAKGTKATEIDWKVEKGDLFASDQNFISGSFLLATLTNYTGKLVTMNEKRYVQVEVKKEQLMVPLETGPWGEASCRIVWQSGRPVPLVELPDLTCVEIDALVMPESKRLHAVVVWQKIKPDRCLQLLDNTYIFLDSRGLLCQRTSLDIVAKQLSVKFDGTQVIAEICDAVVFIGTTKGTMIELLQLGFDQFYVTVLKMLEGTGSGRVMYVCACLWVGLKPAINMLPMVIEKQTLYYKVSHGLYSVSEKTGTLYCDVDAWLFFSKDIMDMELKLDGLQRIFVAELSSGLHRILVDLLGHNNGNLKKPAIARVTAHVNKASYGKEEEWPAVMIKPSSSTGTEAALNWLTTEYLDASVNKGCASQSTSSSAQKDSVPIGQTSTILPAEGTNAKARRKAKRKTIQERQNINTPTNQNCSDHSCSSCFAVASQTNCGKVSHTATDPVAQYAEVLAASHTSSVLVREKTSSPAGEKHSVPTVQNVRASSLAGQNANVIARHNTSVLSAQRNTAPTEKTQQKNATSSQVPRSTRAPPENAPVSAPQTKYLTCHVLVSGASSAVVTADEKKIRVLRSDLYINEVLLKTSANVASSLKKFPNVGVIFTHSGHQHHVLGHTVELVAVVAWAGKKPLVANSIVKQRLSSMKKSIVLTNPISATTTMEASGCIEMVQRKSVTLTVRSKYLPDGCGIAHTDIGVMYENGTPISRARANKLRGTIFHCLLRMENGGKQLKVPLAWWGKKPVTDPSLGSSGNKPRQTLSTGYLSDAPALPQTPLVVASNTGKLLKPSFHPPTVMVGEVTKVLPKGGRVVVDDGRRYDVPIEVCFLFGVCLHHVESRQVLIVGTKVEVEVEGEAVRRVWVGGRDAALAFPSGHYTLEVWCTINGVSPATKQTLMNEAELLSANLFPTVSRLETTRVINITA</sequence>
<accession>A0A8J5CM49</accession>
<dbReference type="AlphaFoldDB" id="A0A8J5CM49"/>
<feature type="compositionally biased region" description="Pro residues" evidence="1">
    <location>
        <begin position="74"/>
        <end position="83"/>
    </location>
</feature>
<feature type="region of interest" description="Disordered" evidence="1">
    <location>
        <begin position="66"/>
        <end position="98"/>
    </location>
</feature>
<evidence type="ECO:0000313" key="4">
    <source>
        <dbReference type="Proteomes" id="UP000770661"/>
    </source>
</evidence>
<evidence type="ECO:0000256" key="1">
    <source>
        <dbReference type="SAM" id="MobiDB-lite"/>
    </source>
</evidence>
<proteinExistence type="predicted"/>
<name>A0A8J5CM49_CHIOP</name>
<evidence type="ECO:0000313" key="3">
    <source>
        <dbReference type="EMBL" id="KAG0725553.1"/>
    </source>
</evidence>
<feature type="compositionally biased region" description="Polar residues" evidence="1">
    <location>
        <begin position="154"/>
        <end position="175"/>
    </location>
</feature>
<feature type="compositionally biased region" description="Polar residues" evidence="1">
    <location>
        <begin position="688"/>
        <end position="709"/>
    </location>
</feature>
<dbReference type="OrthoDB" id="6381331at2759"/>
<feature type="chain" id="PRO_5035197634" evidence="2">
    <location>
        <begin position="18"/>
        <end position="1100"/>
    </location>
</feature>
<feature type="compositionally biased region" description="Polar residues" evidence="1">
    <location>
        <begin position="926"/>
        <end position="942"/>
    </location>
</feature>
<feature type="signal peptide" evidence="2">
    <location>
        <begin position="1"/>
        <end position="17"/>
    </location>
</feature>
<dbReference type="EMBL" id="JACEEZ010005547">
    <property type="protein sequence ID" value="KAG0725553.1"/>
    <property type="molecule type" value="Genomic_DNA"/>
</dbReference>
<reference evidence="3" key="1">
    <citation type="submission" date="2020-07" db="EMBL/GenBank/DDBJ databases">
        <title>The High-quality genome of the commercially important snow crab, Chionoecetes opilio.</title>
        <authorList>
            <person name="Jeong J.-H."/>
            <person name="Ryu S."/>
        </authorList>
    </citation>
    <scope>NUCLEOTIDE SEQUENCE</scope>
    <source>
        <strain evidence="3">MADBK_172401_WGS</strain>
        <tissue evidence="3">Digestive gland</tissue>
    </source>
</reference>
<gene>
    <name evidence="3" type="ORF">GWK47_004627</name>
</gene>
<feature type="region of interest" description="Disordered" evidence="1">
    <location>
        <begin position="546"/>
        <end position="576"/>
    </location>
</feature>
<feature type="region of interest" description="Disordered" evidence="1">
    <location>
        <begin position="116"/>
        <end position="175"/>
    </location>
</feature>
<organism evidence="3 4">
    <name type="scientific">Chionoecetes opilio</name>
    <name type="common">Atlantic snow crab</name>
    <name type="synonym">Cancer opilio</name>
    <dbReference type="NCBI Taxonomy" id="41210"/>
    <lineage>
        <taxon>Eukaryota</taxon>
        <taxon>Metazoa</taxon>
        <taxon>Ecdysozoa</taxon>
        <taxon>Arthropoda</taxon>
        <taxon>Crustacea</taxon>
        <taxon>Multicrustacea</taxon>
        <taxon>Malacostraca</taxon>
        <taxon>Eumalacostraca</taxon>
        <taxon>Eucarida</taxon>
        <taxon>Decapoda</taxon>
        <taxon>Pleocyemata</taxon>
        <taxon>Brachyura</taxon>
        <taxon>Eubrachyura</taxon>
        <taxon>Majoidea</taxon>
        <taxon>Majidae</taxon>
        <taxon>Chionoecetes</taxon>
    </lineage>
</organism>
<protein>
    <submittedName>
        <fullName evidence="3">Uncharacterized protein</fullName>
    </submittedName>
</protein>
<comment type="caution">
    <text evidence="3">The sequence shown here is derived from an EMBL/GenBank/DDBJ whole genome shotgun (WGS) entry which is preliminary data.</text>
</comment>
<feature type="region of interest" description="Disordered" evidence="1">
    <location>
        <begin position="688"/>
        <end position="722"/>
    </location>
</feature>
<feature type="compositionally biased region" description="Polar residues" evidence="1">
    <location>
        <begin position="125"/>
        <end position="141"/>
    </location>
</feature>
<dbReference type="Proteomes" id="UP000770661">
    <property type="component" value="Unassembled WGS sequence"/>
</dbReference>